<evidence type="ECO:0000313" key="1">
    <source>
        <dbReference type="EMBL" id="GMT03338.1"/>
    </source>
</evidence>
<dbReference type="Proteomes" id="UP001432027">
    <property type="component" value="Unassembled WGS sequence"/>
</dbReference>
<sequence>MSSHPMLSNAVHARLQRKRIETRIDICAKQQQQTILAPVLTQQAIAAAVAAPNTLPTNRKSHHAGHHTGHHHVHHGSNTLMIGGLDKNLLECAQRLFARRILH</sequence>
<reference evidence="1" key="1">
    <citation type="submission" date="2023-10" db="EMBL/GenBank/DDBJ databases">
        <title>Genome assembly of Pristionchus species.</title>
        <authorList>
            <person name="Yoshida K."/>
            <person name="Sommer R.J."/>
        </authorList>
    </citation>
    <scope>NUCLEOTIDE SEQUENCE</scope>
    <source>
        <strain evidence="1">RS0144</strain>
    </source>
</reference>
<organism evidence="1 2">
    <name type="scientific">Pristionchus entomophagus</name>
    <dbReference type="NCBI Taxonomy" id="358040"/>
    <lineage>
        <taxon>Eukaryota</taxon>
        <taxon>Metazoa</taxon>
        <taxon>Ecdysozoa</taxon>
        <taxon>Nematoda</taxon>
        <taxon>Chromadorea</taxon>
        <taxon>Rhabditida</taxon>
        <taxon>Rhabditina</taxon>
        <taxon>Diplogasteromorpha</taxon>
        <taxon>Diplogasteroidea</taxon>
        <taxon>Neodiplogasteridae</taxon>
        <taxon>Pristionchus</taxon>
    </lineage>
</organism>
<evidence type="ECO:0000313" key="2">
    <source>
        <dbReference type="Proteomes" id="UP001432027"/>
    </source>
</evidence>
<accession>A0AAV5UAF0</accession>
<gene>
    <name evidence="1" type="ORF">PENTCL1PPCAC_25512</name>
</gene>
<keyword evidence="2" id="KW-1185">Reference proteome</keyword>
<comment type="caution">
    <text evidence="1">The sequence shown here is derived from an EMBL/GenBank/DDBJ whole genome shotgun (WGS) entry which is preliminary data.</text>
</comment>
<protein>
    <submittedName>
        <fullName evidence="1">Uncharacterized protein</fullName>
    </submittedName>
</protein>
<proteinExistence type="predicted"/>
<dbReference type="AlphaFoldDB" id="A0AAV5UAF0"/>
<name>A0AAV5UAF0_9BILA</name>
<dbReference type="EMBL" id="BTSX01000006">
    <property type="protein sequence ID" value="GMT03338.1"/>
    <property type="molecule type" value="Genomic_DNA"/>
</dbReference>